<protein>
    <submittedName>
        <fullName evidence="1">Uncharacterized protein</fullName>
    </submittedName>
</protein>
<evidence type="ECO:0000313" key="1">
    <source>
        <dbReference type="EMBL" id="OME88856.1"/>
    </source>
</evidence>
<dbReference type="InterPro" id="IPR007841">
    <property type="entry name" value="UPF0210"/>
</dbReference>
<dbReference type="Gene3D" id="3.20.70.20">
    <property type="match status" value="1"/>
</dbReference>
<dbReference type="AlphaFoldDB" id="A0A1R1ATE1"/>
<dbReference type="EMBL" id="MRTF01000012">
    <property type="protein sequence ID" value="OME88856.1"/>
    <property type="molecule type" value="Genomic_DNA"/>
</dbReference>
<organism evidence="1 2">
    <name type="scientific">Paenibacillus lautus</name>
    <name type="common">Bacillus lautus</name>
    <dbReference type="NCBI Taxonomy" id="1401"/>
    <lineage>
        <taxon>Bacteria</taxon>
        <taxon>Bacillati</taxon>
        <taxon>Bacillota</taxon>
        <taxon>Bacilli</taxon>
        <taxon>Bacillales</taxon>
        <taxon>Paenibacillaceae</taxon>
        <taxon>Paenibacillus</taxon>
    </lineage>
</organism>
<dbReference type="Proteomes" id="UP000187074">
    <property type="component" value="Unassembled WGS sequence"/>
</dbReference>
<accession>A0A1R1ATE1</accession>
<comment type="caution">
    <text evidence="1">The sequence shown here is derived from an EMBL/GenBank/DDBJ whole genome shotgun (WGS) entry which is preliminary data.</text>
</comment>
<dbReference type="Pfam" id="PF05167">
    <property type="entry name" value="DUF711"/>
    <property type="match status" value="1"/>
</dbReference>
<gene>
    <name evidence="1" type="ORF">BK123_28255</name>
</gene>
<reference evidence="1 2" key="1">
    <citation type="submission" date="2016-11" db="EMBL/GenBank/DDBJ databases">
        <title>Paenibacillus species isolates.</title>
        <authorList>
            <person name="Beno S.M."/>
        </authorList>
    </citation>
    <scope>NUCLEOTIDE SEQUENCE [LARGE SCALE GENOMIC DNA]</scope>
    <source>
        <strain evidence="1 2">FSL F4-0100</strain>
    </source>
</reference>
<sequence>MIVFRHALNDNVKKSGVMASSYVGGLNSRAFIPVNEDHGMIQAVQRGTLTLEKLEAMTFGRIWRPARICTSYSSKRLQLRELR</sequence>
<evidence type="ECO:0000313" key="2">
    <source>
        <dbReference type="Proteomes" id="UP000187074"/>
    </source>
</evidence>
<proteinExistence type="predicted"/>
<dbReference type="STRING" id="1401.BK123_28255"/>
<name>A0A1R1ATE1_PAELA</name>
<dbReference type="SUPFAM" id="SSF51998">
    <property type="entry name" value="PFL-like glycyl radical enzymes"/>
    <property type="match status" value="1"/>
</dbReference>